<feature type="domain" description="GTPase-associated protein 1 middle" evidence="2">
    <location>
        <begin position="148"/>
        <end position="233"/>
    </location>
</feature>
<proteinExistence type="predicted"/>
<evidence type="ECO:0000313" key="3">
    <source>
        <dbReference type="EMBL" id="KTR89238.1"/>
    </source>
</evidence>
<dbReference type="RefSeq" id="WP_058624998.1">
    <property type="nucleotide sequence ID" value="NZ_LDRT01000134.1"/>
</dbReference>
<dbReference type="EMBL" id="LDRT01000134">
    <property type="protein sequence ID" value="KTR89238.1"/>
    <property type="molecule type" value="Genomic_DNA"/>
</dbReference>
<gene>
    <name evidence="3" type="ORF">NS220_15960</name>
</gene>
<dbReference type="Proteomes" id="UP000075025">
    <property type="component" value="Unassembled WGS sequence"/>
</dbReference>
<evidence type="ECO:0000313" key="4">
    <source>
        <dbReference type="Proteomes" id="UP000075025"/>
    </source>
</evidence>
<accession>A0A147ETG6</accession>
<dbReference type="Pfam" id="PF20014">
    <property type="entry name" value="GAP1-M"/>
    <property type="match status" value="1"/>
</dbReference>
<dbReference type="Pfam" id="PF20013">
    <property type="entry name" value="GAP1-N2"/>
    <property type="match status" value="1"/>
</dbReference>
<reference evidence="3 4" key="1">
    <citation type="journal article" date="2016" name="Front. Microbiol.">
        <title>Genomic Resource of Rice Seed Associated Bacteria.</title>
        <authorList>
            <person name="Midha S."/>
            <person name="Bansal K."/>
            <person name="Sharma S."/>
            <person name="Kumar N."/>
            <person name="Patil P.P."/>
            <person name="Chaudhry V."/>
            <person name="Patil P.B."/>
        </authorList>
    </citation>
    <scope>NUCLEOTIDE SEQUENCE [LARGE SCALE GENOMIC DNA]</scope>
    <source>
        <strain evidence="3 4">NS220</strain>
    </source>
</reference>
<dbReference type="AlphaFoldDB" id="A0A147ETG6"/>
<organism evidence="3 4">
    <name type="scientific">Microbacterium testaceum</name>
    <name type="common">Aureobacterium testaceum</name>
    <name type="synonym">Brevibacterium testaceum</name>
    <dbReference type="NCBI Taxonomy" id="2033"/>
    <lineage>
        <taxon>Bacteria</taxon>
        <taxon>Bacillati</taxon>
        <taxon>Actinomycetota</taxon>
        <taxon>Actinomycetes</taxon>
        <taxon>Micrococcales</taxon>
        <taxon>Microbacteriaceae</taxon>
        <taxon>Microbacterium</taxon>
    </lineage>
</organism>
<protein>
    <submittedName>
        <fullName evidence="3">Uncharacterized protein</fullName>
    </submittedName>
</protein>
<dbReference type="PATRIC" id="fig|2033.6.peg.741"/>
<dbReference type="OrthoDB" id="3595182at2"/>
<evidence type="ECO:0000259" key="2">
    <source>
        <dbReference type="Pfam" id="PF20014"/>
    </source>
</evidence>
<sequence>MFETAIFTDVTREEAIDGADGFNFQAVSPGLDARDQRNIRELLLHQVSNRWPADAAEEDHPPTSAYVRRDDRLYFSRGASIGQTHNGRRGNQLTQAVVTGERDDILPHRPAQIHAATMWDVRRAPTRVAEPWFAPLQITDDFDTEAILRWAQDDPWVWQTLPAYLSMLADASGPTARKVMIVHDDLETVLRWFALGTLLLDEQSALDMEYRAFATEPFQTRAPLVGVHPALQQGAPLTGAHTIDLLRREVSPIEVTEASRRVVGWVRDLDTLDALGVIGVAQKWMPRLGVEIGAAGAEMVTGMRDVPIGREEWNLGIAVIQGLAENDLIGDLALYVDELGDAVAGYELSSEDDFVRAARAVRFTSTLDVPGLATTILNATLESLAKNPAAHTAAWVAEAGAAGTWEWPADADREQLAAYLADIIRGAPFDMLDELLSLALPLAPELAAHDLASVRERVVSHTLRHPEFARPSARWVFGDGIRDDVRARLVEVAASTARTTPSARDRDRVLRQLAAGEWDYLSVSGDPLEPWIDAARIARVPLARRARAIGAQRPPLSPATWELGVLDTRLPANGDVWEAWIANAGMDPDLRTYLVGHLRPVLDQDPKRARAKDVQAWRDLVDAVVAARPGDADFRAASGALGELIAQIPSPLDRLRWKKDRSAPPERKND</sequence>
<dbReference type="InterPro" id="IPR045402">
    <property type="entry name" value="GAP1-N2"/>
</dbReference>
<feature type="domain" description="GTPase-associated protein 1 N-terminal" evidence="1">
    <location>
        <begin position="1"/>
        <end position="127"/>
    </location>
</feature>
<dbReference type="InterPro" id="IPR045401">
    <property type="entry name" value="GAP1-M"/>
</dbReference>
<name>A0A147ETG6_MICTE</name>
<comment type="caution">
    <text evidence="3">The sequence shown here is derived from an EMBL/GenBank/DDBJ whole genome shotgun (WGS) entry which is preliminary data.</text>
</comment>
<evidence type="ECO:0000259" key="1">
    <source>
        <dbReference type="Pfam" id="PF20013"/>
    </source>
</evidence>